<dbReference type="Proteomes" id="UP001059295">
    <property type="component" value="Chromosome"/>
</dbReference>
<gene>
    <name evidence="3" type="ORF">NQ491_08345</name>
</gene>
<evidence type="ECO:0000313" key="3">
    <source>
        <dbReference type="EMBL" id="UWN56660.1"/>
    </source>
</evidence>
<dbReference type="GeneID" id="82891737"/>
<feature type="chain" id="PRO_5045465197" evidence="1">
    <location>
        <begin position="22"/>
        <end position="258"/>
    </location>
</feature>
<sequence>MNGKNPLCIALCVAVSTASFAQTGKKYPDPAPMTHDMSEFWEPQPRIVTPADMDRAVPPPSDAVVLLGLDADDAPEWIGCDGKPVAWSVEDGVMTVIPNSGSIQTRRDFGDYQLHLEWSAPTEIVGESQGRGNSGVFMQGRYEVQILDNYGNETYANGQAGSIYKQSAPLVNACQKPGKWNTYDIIYTAPRFKDDGTLHSHGRITVLHNGVLIQNNTLILGTTEFIGFPKTVAHGRGPIVLQDHLNPVRFRNIWIREL</sequence>
<accession>A0ABY5UXC8</accession>
<feature type="domain" description="3-keto-alpha-glucoside-1,2-lyase/3-keto-2-hydroxy-glucal hydratase" evidence="2">
    <location>
        <begin position="71"/>
        <end position="256"/>
    </location>
</feature>
<keyword evidence="4" id="KW-1185">Reference proteome</keyword>
<evidence type="ECO:0000313" key="4">
    <source>
        <dbReference type="Proteomes" id="UP001059295"/>
    </source>
</evidence>
<organism evidence="3 4">
    <name type="scientific">Alistipes ihumii AP11</name>
    <dbReference type="NCBI Taxonomy" id="1211813"/>
    <lineage>
        <taxon>Bacteria</taxon>
        <taxon>Pseudomonadati</taxon>
        <taxon>Bacteroidota</taxon>
        <taxon>Bacteroidia</taxon>
        <taxon>Bacteroidales</taxon>
        <taxon>Rikenellaceae</taxon>
        <taxon>Alistipes</taxon>
    </lineage>
</organism>
<dbReference type="RefSeq" id="WP_051013004.1">
    <property type="nucleotide sequence ID" value="NZ_CAPH01000018.1"/>
</dbReference>
<protein>
    <submittedName>
        <fullName evidence="3">DUF1080 domain-containing protein</fullName>
    </submittedName>
</protein>
<dbReference type="Pfam" id="PF06439">
    <property type="entry name" value="3keto-disac_hyd"/>
    <property type="match status" value="1"/>
</dbReference>
<dbReference type="Gene3D" id="2.60.120.560">
    <property type="entry name" value="Exo-inulinase, domain 1"/>
    <property type="match status" value="1"/>
</dbReference>
<dbReference type="InterPro" id="IPR010496">
    <property type="entry name" value="AL/BT2_dom"/>
</dbReference>
<dbReference type="EMBL" id="CP102294">
    <property type="protein sequence ID" value="UWN56660.1"/>
    <property type="molecule type" value="Genomic_DNA"/>
</dbReference>
<name>A0ABY5UXC8_9BACT</name>
<reference evidence="3" key="1">
    <citation type="journal article" date="2022" name="Cell">
        <title>Design, construction, and in vivo augmentation of a complex gut microbiome.</title>
        <authorList>
            <person name="Cheng A.G."/>
            <person name="Ho P.Y."/>
            <person name="Aranda-Diaz A."/>
            <person name="Jain S."/>
            <person name="Yu F.B."/>
            <person name="Meng X."/>
            <person name="Wang M."/>
            <person name="Iakiviak M."/>
            <person name="Nagashima K."/>
            <person name="Zhao A."/>
            <person name="Murugkar P."/>
            <person name="Patil A."/>
            <person name="Atabakhsh K."/>
            <person name="Weakley A."/>
            <person name="Yan J."/>
            <person name="Brumbaugh A.R."/>
            <person name="Higginbottom S."/>
            <person name="Dimas A."/>
            <person name="Shiver A.L."/>
            <person name="Deutschbauer A."/>
            <person name="Neff N."/>
            <person name="Sonnenburg J.L."/>
            <person name="Huang K.C."/>
            <person name="Fischbach M.A."/>
        </authorList>
    </citation>
    <scope>NUCLEOTIDE SEQUENCE</scope>
    <source>
        <strain evidence="3">AP11</strain>
    </source>
</reference>
<proteinExistence type="predicted"/>
<feature type="signal peptide" evidence="1">
    <location>
        <begin position="1"/>
        <end position="21"/>
    </location>
</feature>
<keyword evidence="1" id="KW-0732">Signal</keyword>
<evidence type="ECO:0000259" key="2">
    <source>
        <dbReference type="Pfam" id="PF06439"/>
    </source>
</evidence>
<evidence type="ECO:0000256" key="1">
    <source>
        <dbReference type="SAM" id="SignalP"/>
    </source>
</evidence>